<dbReference type="InterPro" id="IPR036086">
    <property type="entry name" value="ParB/Sulfiredoxin_sf"/>
</dbReference>
<dbReference type="InterPro" id="IPR004437">
    <property type="entry name" value="ParB/RepB/Spo0J"/>
</dbReference>
<dbReference type="SUPFAM" id="SSF110849">
    <property type="entry name" value="ParB/Sulfiredoxin"/>
    <property type="match status" value="1"/>
</dbReference>
<accession>A0A066RIC8</accession>
<feature type="domain" description="ParB-like N-terminal" evidence="3">
    <location>
        <begin position="58"/>
        <end position="149"/>
    </location>
</feature>
<protein>
    <submittedName>
        <fullName evidence="4">Chromosome partitioning protein ParB</fullName>
    </submittedName>
</protein>
<organism evidence="4 5">
    <name type="scientific">Photobacterium galatheae</name>
    <dbReference type="NCBI Taxonomy" id="1654360"/>
    <lineage>
        <taxon>Bacteria</taxon>
        <taxon>Pseudomonadati</taxon>
        <taxon>Pseudomonadota</taxon>
        <taxon>Gammaproteobacteria</taxon>
        <taxon>Vibrionales</taxon>
        <taxon>Vibrionaceae</taxon>
        <taxon>Photobacterium</taxon>
    </lineage>
</organism>
<evidence type="ECO:0000256" key="1">
    <source>
        <dbReference type="ARBA" id="ARBA00006295"/>
    </source>
</evidence>
<gene>
    <name evidence="4" type="ORF">EA58_19310</name>
</gene>
<dbReference type="GO" id="GO:0003677">
    <property type="term" value="F:DNA binding"/>
    <property type="evidence" value="ECO:0007669"/>
    <property type="project" value="UniProtKB-KW"/>
</dbReference>
<evidence type="ECO:0000313" key="5">
    <source>
        <dbReference type="Proteomes" id="UP000027192"/>
    </source>
</evidence>
<dbReference type="STRING" id="1654360.EA58_19310"/>
<dbReference type="CDD" id="cd16394">
    <property type="entry name" value="sopB_N"/>
    <property type="match status" value="1"/>
</dbReference>
<reference evidence="4 5" key="1">
    <citation type="submission" date="2014-04" db="EMBL/GenBank/DDBJ databases">
        <title>Draft genome sequence of Photobacterium halotolerans S2753: a solonamide, ngercheumicin and holomycin producer.</title>
        <authorList>
            <person name="Machado H.R."/>
            <person name="Gram L."/>
        </authorList>
    </citation>
    <scope>NUCLEOTIDE SEQUENCE [LARGE SCALE GENOMIC DNA]</scope>
    <source>
        <strain evidence="4 5">S2753</strain>
    </source>
</reference>
<dbReference type="RefSeq" id="WP_036756237.1">
    <property type="nucleotide sequence ID" value="NZ_JAGSGC010000008.1"/>
</dbReference>
<dbReference type="EMBL" id="JMIB01000038">
    <property type="protein sequence ID" value="KDM90084.1"/>
    <property type="molecule type" value="Genomic_DNA"/>
</dbReference>
<keyword evidence="2" id="KW-0238">DNA-binding</keyword>
<dbReference type="PANTHER" id="PTHR38973">
    <property type="entry name" value="PLASMID PARTITIONING CONTROL PROTEIN-RELATED"/>
    <property type="match status" value="1"/>
</dbReference>
<dbReference type="PANTHER" id="PTHR38973:SF2">
    <property type="entry name" value="PARB_REPB_SPO0J FAMILY PLASMID PARTITION PROTEIN"/>
    <property type="match status" value="1"/>
</dbReference>
<dbReference type="NCBIfam" id="TIGR00180">
    <property type="entry name" value="parB_part"/>
    <property type="match status" value="1"/>
</dbReference>
<evidence type="ECO:0000259" key="3">
    <source>
        <dbReference type="SMART" id="SM00470"/>
    </source>
</evidence>
<dbReference type="AlphaFoldDB" id="A0A066RIC8"/>
<sequence>MAIKTNDLNARLFGKADKRRATTVAEVQSAVKDKAAVIELAVAGETTVAFELVKVSAAEIGTKTQVFAQNAREQAFLNEHALADILSTLKDRGQQYPAVGRWMDDDRIEVLDGSRRRMACLLANQDFLIYVAKGINSHHAKFLSDVANAHKPLSLYERGKEMQALLAGGKVADQKALARYCQCSEALVSGALKAASLPMELLMAYPSVGELGRPTIVKLHKLYSSLDDAQQKAFVTALSQQDKPVWQSVDAQGITRITREVTSHIEQLSEQVRPKAPAESKPQTVELVRGQATYVRDGDKLQLKLSQLSDQQADDILAYLADYLK</sequence>
<comment type="similarity">
    <text evidence="1">Belongs to the ParB family.</text>
</comment>
<evidence type="ECO:0000313" key="4">
    <source>
        <dbReference type="EMBL" id="KDM90084.1"/>
    </source>
</evidence>
<dbReference type="SMART" id="SM00470">
    <property type="entry name" value="ParB"/>
    <property type="match status" value="1"/>
</dbReference>
<comment type="caution">
    <text evidence="4">The sequence shown here is derived from an EMBL/GenBank/DDBJ whole genome shotgun (WGS) entry which is preliminary data.</text>
</comment>
<dbReference type="Gene3D" id="1.10.10.2830">
    <property type="match status" value="1"/>
</dbReference>
<proteinExistence type="inferred from homology"/>
<evidence type="ECO:0000256" key="2">
    <source>
        <dbReference type="ARBA" id="ARBA00023125"/>
    </source>
</evidence>
<keyword evidence="5" id="KW-1185">Reference proteome</keyword>
<name>A0A066RIC8_9GAMM</name>
<dbReference type="OrthoDB" id="5719994at2"/>
<dbReference type="InterPro" id="IPR003115">
    <property type="entry name" value="ParB_N"/>
</dbReference>
<dbReference type="Proteomes" id="UP000027192">
    <property type="component" value="Unassembled WGS sequence"/>
</dbReference>